<name>A0A859FAG2_9BACI</name>
<dbReference type="AlphaFoldDB" id="A0A859FAG2"/>
<reference evidence="2" key="1">
    <citation type="submission" date="2019-07" db="EMBL/GenBank/DDBJ databases">
        <title>Bacillus alkalisoli sp. nov. isolated from saline soil.</title>
        <authorList>
            <person name="Sun J.-Q."/>
            <person name="Xu L."/>
        </authorList>
    </citation>
    <scope>NUCLEOTIDE SEQUENCE [LARGE SCALE GENOMIC DNA]</scope>
    <source>
        <strain evidence="2">M4U3P1</strain>
    </source>
</reference>
<sequence>MRFVEFTGKENEKEFLLKCLEQWDATTSTNVPEAIKVIHLATVFREISHRIDELD</sequence>
<organism evidence="1 2">
    <name type="scientific">Paenalkalicoccus suaedae</name>
    <dbReference type="NCBI Taxonomy" id="2592382"/>
    <lineage>
        <taxon>Bacteria</taxon>
        <taxon>Bacillati</taxon>
        <taxon>Bacillota</taxon>
        <taxon>Bacilli</taxon>
        <taxon>Bacillales</taxon>
        <taxon>Bacillaceae</taxon>
        <taxon>Paenalkalicoccus</taxon>
    </lineage>
</organism>
<dbReference type="KEGG" id="psua:FLK61_26065"/>
<accession>A0A859FAG2</accession>
<gene>
    <name evidence="1" type="ORF">FLK61_26065</name>
</gene>
<evidence type="ECO:0000313" key="1">
    <source>
        <dbReference type="EMBL" id="QKS70229.1"/>
    </source>
</evidence>
<evidence type="ECO:0000313" key="2">
    <source>
        <dbReference type="Proteomes" id="UP000318138"/>
    </source>
</evidence>
<dbReference type="Proteomes" id="UP000318138">
    <property type="component" value="Chromosome"/>
</dbReference>
<protein>
    <submittedName>
        <fullName evidence="1">Uncharacterized protein</fullName>
    </submittedName>
</protein>
<proteinExistence type="predicted"/>
<keyword evidence="2" id="KW-1185">Reference proteome</keyword>
<dbReference type="EMBL" id="CP041372">
    <property type="protein sequence ID" value="QKS70229.1"/>
    <property type="molecule type" value="Genomic_DNA"/>
</dbReference>
<dbReference type="RefSeq" id="WP_176008269.1">
    <property type="nucleotide sequence ID" value="NZ_CP041372.2"/>
</dbReference>